<accession>A0A8I1IRD6</accession>
<dbReference type="RefSeq" id="WP_165145677.1">
    <property type="nucleotide sequence ID" value="NZ_JAEHFQ010000008.1"/>
</dbReference>
<dbReference type="EMBL" id="JAEHFQ010000008">
    <property type="protein sequence ID" value="MBM0634457.1"/>
    <property type="molecule type" value="Genomic_DNA"/>
</dbReference>
<sequence length="52" mass="5760">MIKKNRNWIVLFIGIALMVGAADYLTQAKPTTTPELIVPTVISEESLQLSED</sequence>
<evidence type="ECO:0000313" key="2">
    <source>
        <dbReference type="Proteomes" id="UP000650605"/>
    </source>
</evidence>
<proteinExistence type="predicted"/>
<organism evidence="1 2">
    <name type="scientific">Paenibacillus polymyxa</name>
    <name type="common">Bacillus polymyxa</name>
    <dbReference type="NCBI Taxonomy" id="1406"/>
    <lineage>
        <taxon>Bacteria</taxon>
        <taxon>Bacillati</taxon>
        <taxon>Bacillota</taxon>
        <taxon>Bacilli</taxon>
        <taxon>Bacillales</taxon>
        <taxon>Paenibacillaceae</taxon>
        <taxon>Paenibacillus</taxon>
    </lineage>
</organism>
<evidence type="ECO:0000313" key="1">
    <source>
        <dbReference type="EMBL" id="MBM0634457.1"/>
    </source>
</evidence>
<dbReference type="Proteomes" id="UP000650605">
    <property type="component" value="Unassembled WGS sequence"/>
</dbReference>
<protein>
    <submittedName>
        <fullName evidence="1">Uncharacterized protein</fullName>
    </submittedName>
</protein>
<comment type="caution">
    <text evidence="1">The sequence shown here is derived from an EMBL/GenBank/DDBJ whole genome shotgun (WGS) entry which is preliminary data.</text>
</comment>
<name>A0A8I1IRD6_PAEPO</name>
<dbReference type="AlphaFoldDB" id="A0A8I1IRD6"/>
<gene>
    <name evidence="1" type="ORF">JDW19_15205</name>
</gene>
<reference evidence="1" key="1">
    <citation type="submission" date="2020-12" db="EMBL/GenBank/DDBJ databases">
        <title>Paenibacillus polymyxa LMG 27872: a double-edged sword.</title>
        <authorList>
            <person name="Langendries S."/>
            <person name="Garcia Mendez S."/>
            <person name="Beirinckx S."/>
            <person name="Viaene T."/>
            <person name="Baeyen S."/>
            <person name="Goeminne G."/>
            <person name="Willems A."/>
            <person name="Debode J."/>
            <person name="Goormachtig S."/>
        </authorList>
    </citation>
    <scope>NUCLEOTIDE SEQUENCE</scope>
    <source>
        <strain evidence="1">LMG 27872</strain>
    </source>
</reference>